<protein>
    <submittedName>
        <fullName evidence="1">Uncharacterized protein</fullName>
    </submittedName>
</protein>
<dbReference type="EMBL" id="LR797487">
    <property type="protein sequence ID" value="CAB4220092.1"/>
    <property type="molecule type" value="Genomic_DNA"/>
</dbReference>
<reference evidence="1" key="1">
    <citation type="submission" date="2020-05" db="EMBL/GenBank/DDBJ databases">
        <authorList>
            <person name="Chiriac C."/>
            <person name="Salcher M."/>
            <person name="Ghai R."/>
            <person name="Kavagutti S V."/>
        </authorList>
    </citation>
    <scope>NUCLEOTIDE SEQUENCE</scope>
</reference>
<proteinExistence type="predicted"/>
<gene>
    <name evidence="1" type="ORF">UFOVP1620_30</name>
</gene>
<accession>A0A6J5SWZ1</accession>
<sequence length="116" mass="12329">MPAGLYNFAAEQGATLSRTILYTDADEVETDLTGFTAAMQVRPTAASATVILELTTENTRITLGGAAGTVDLLVDAATMEAITPGKYFYDLELYTGATVIRLIEGSFTVKAEVTRI</sequence>
<evidence type="ECO:0000313" key="1">
    <source>
        <dbReference type="EMBL" id="CAB4220092.1"/>
    </source>
</evidence>
<organism evidence="1">
    <name type="scientific">uncultured Caudovirales phage</name>
    <dbReference type="NCBI Taxonomy" id="2100421"/>
    <lineage>
        <taxon>Viruses</taxon>
        <taxon>Duplodnaviria</taxon>
        <taxon>Heunggongvirae</taxon>
        <taxon>Uroviricota</taxon>
        <taxon>Caudoviricetes</taxon>
        <taxon>Peduoviridae</taxon>
        <taxon>Maltschvirus</taxon>
        <taxon>Maltschvirus maltsch</taxon>
    </lineage>
</organism>
<name>A0A6J5SWZ1_9CAUD</name>